<reference evidence="12" key="1">
    <citation type="submission" date="2014-05" db="EMBL/GenBank/DDBJ databases">
        <title>The genome and life-stage specific transcriptomes of Globodera pallida elucidate key aspects of plant parasitism by a cyst nematode.</title>
        <authorList>
            <person name="Cotton J.A."/>
            <person name="Lilley C.J."/>
            <person name="Jones L.M."/>
            <person name="Kikuchi T."/>
            <person name="Reid A.J."/>
            <person name="Thorpe P."/>
            <person name="Tsai I.J."/>
            <person name="Beasley H."/>
            <person name="Blok V."/>
            <person name="Cock P.J.A."/>
            <person name="Van den Akker S.E."/>
            <person name="Holroyd N."/>
            <person name="Hunt M."/>
            <person name="Mantelin S."/>
            <person name="Naghra H."/>
            <person name="Pain A."/>
            <person name="Palomares-Rius J.E."/>
            <person name="Zarowiecki M."/>
            <person name="Berriman M."/>
            <person name="Jones J.T."/>
            <person name="Urwin P.E."/>
        </authorList>
    </citation>
    <scope>NUCLEOTIDE SEQUENCE [LARGE SCALE GENOMIC DNA]</scope>
    <source>
        <strain evidence="12">Lindley</strain>
    </source>
</reference>
<keyword evidence="6" id="KW-0238">DNA-binding</keyword>
<evidence type="ECO:0000256" key="5">
    <source>
        <dbReference type="ARBA" id="ARBA00023015"/>
    </source>
</evidence>
<evidence type="ECO:0000256" key="6">
    <source>
        <dbReference type="ARBA" id="ARBA00023125"/>
    </source>
</evidence>
<proteinExistence type="predicted"/>
<dbReference type="FunFam" id="3.30.50.10:FF:000003">
    <property type="entry name" value="Nuclear orphan receptor ROR-beta"/>
    <property type="match status" value="1"/>
</dbReference>
<dbReference type="GO" id="GO:0005634">
    <property type="term" value="C:nucleus"/>
    <property type="evidence" value="ECO:0007669"/>
    <property type="project" value="UniProtKB-SubCell"/>
</dbReference>
<keyword evidence="3" id="KW-0863">Zinc-finger</keyword>
<evidence type="ECO:0000256" key="3">
    <source>
        <dbReference type="ARBA" id="ARBA00022771"/>
    </source>
</evidence>
<feature type="region of interest" description="Disordered" evidence="10">
    <location>
        <begin position="141"/>
        <end position="160"/>
    </location>
</feature>
<keyword evidence="8" id="KW-0675">Receptor</keyword>
<dbReference type="Proteomes" id="UP000050741">
    <property type="component" value="Unassembled WGS sequence"/>
</dbReference>
<comment type="subcellular location">
    <subcellularLocation>
        <location evidence="1">Nucleus</location>
    </subcellularLocation>
</comment>
<evidence type="ECO:0000256" key="8">
    <source>
        <dbReference type="ARBA" id="ARBA00023170"/>
    </source>
</evidence>
<dbReference type="PROSITE" id="PS51030">
    <property type="entry name" value="NUCLEAR_REC_DBD_2"/>
    <property type="match status" value="1"/>
</dbReference>
<dbReference type="GO" id="GO:0000978">
    <property type="term" value="F:RNA polymerase II cis-regulatory region sequence-specific DNA binding"/>
    <property type="evidence" value="ECO:0007669"/>
    <property type="project" value="TreeGrafter"/>
</dbReference>
<keyword evidence="4" id="KW-0862">Zinc</keyword>
<evidence type="ECO:0000259" key="11">
    <source>
        <dbReference type="PROSITE" id="PS51030"/>
    </source>
</evidence>
<organism evidence="12 13">
    <name type="scientific">Globodera pallida</name>
    <name type="common">Potato cyst nematode worm</name>
    <name type="synonym">Heterodera pallida</name>
    <dbReference type="NCBI Taxonomy" id="36090"/>
    <lineage>
        <taxon>Eukaryota</taxon>
        <taxon>Metazoa</taxon>
        <taxon>Ecdysozoa</taxon>
        <taxon>Nematoda</taxon>
        <taxon>Chromadorea</taxon>
        <taxon>Rhabditida</taxon>
        <taxon>Tylenchina</taxon>
        <taxon>Tylenchomorpha</taxon>
        <taxon>Tylenchoidea</taxon>
        <taxon>Heteroderidae</taxon>
        <taxon>Heteroderinae</taxon>
        <taxon>Globodera</taxon>
    </lineage>
</organism>
<reference evidence="13" key="2">
    <citation type="submission" date="2016-06" db="UniProtKB">
        <authorList>
            <consortium name="WormBaseParasite"/>
        </authorList>
    </citation>
    <scope>IDENTIFICATION</scope>
</reference>
<name>A0A183BIU5_GLOPA</name>
<dbReference type="PROSITE" id="PS00031">
    <property type="entry name" value="NUCLEAR_REC_DBD_1"/>
    <property type="match status" value="1"/>
</dbReference>
<evidence type="ECO:0000313" key="12">
    <source>
        <dbReference type="Proteomes" id="UP000050741"/>
    </source>
</evidence>
<evidence type="ECO:0000256" key="2">
    <source>
        <dbReference type="ARBA" id="ARBA00022723"/>
    </source>
</evidence>
<dbReference type="WBParaSite" id="GPLIN_000052400">
    <property type="protein sequence ID" value="GPLIN_000052400"/>
    <property type="gene ID" value="GPLIN_000052400"/>
</dbReference>
<evidence type="ECO:0000256" key="10">
    <source>
        <dbReference type="SAM" id="MobiDB-lite"/>
    </source>
</evidence>
<accession>A0A183BIU5</accession>
<dbReference type="SUPFAM" id="SSF57716">
    <property type="entry name" value="Glucocorticoid receptor-like (DNA-binding domain)"/>
    <property type="match status" value="1"/>
</dbReference>
<dbReference type="PRINTS" id="PR00047">
    <property type="entry name" value="STROIDFINGER"/>
</dbReference>
<dbReference type="Gene3D" id="3.30.50.10">
    <property type="entry name" value="Erythroid Transcription Factor GATA-1, subunit A"/>
    <property type="match status" value="1"/>
</dbReference>
<dbReference type="InterPro" id="IPR001628">
    <property type="entry name" value="Znf_hrmn_rcpt"/>
</dbReference>
<dbReference type="GO" id="GO:0004879">
    <property type="term" value="F:nuclear receptor activity"/>
    <property type="evidence" value="ECO:0007669"/>
    <property type="project" value="TreeGrafter"/>
</dbReference>
<protein>
    <submittedName>
        <fullName evidence="13">Nuclear receptor domain-containing protein</fullName>
    </submittedName>
</protein>
<dbReference type="PANTHER" id="PTHR45805:SF2">
    <property type="entry name" value="NUCLEAR HORMONE RECEPTOR HR3-RELATED"/>
    <property type="match status" value="1"/>
</dbReference>
<dbReference type="PANTHER" id="PTHR45805">
    <property type="entry name" value="NUCLEAR HORMONE RECEPTOR HR3-RELATED"/>
    <property type="match status" value="1"/>
</dbReference>
<evidence type="ECO:0000256" key="1">
    <source>
        <dbReference type="ARBA" id="ARBA00004123"/>
    </source>
</evidence>
<dbReference type="SMART" id="SM00399">
    <property type="entry name" value="ZnF_C4"/>
    <property type="match status" value="1"/>
</dbReference>
<keyword evidence="12" id="KW-1185">Reference proteome</keyword>
<dbReference type="GO" id="GO:0008270">
    <property type="term" value="F:zinc ion binding"/>
    <property type="evidence" value="ECO:0007669"/>
    <property type="project" value="UniProtKB-KW"/>
</dbReference>
<keyword evidence="7" id="KW-0804">Transcription</keyword>
<keyword evidence="9" id="KW-0539">Nucleus</keyword>
<dbReference type="InterPro" id="IPR013088">
    <property type="entry name" value="Znf_NHR/GATA"/>
</dbReference>
<dbReference type="CDD" id="cd06968">
    <property type="entry name" value="NR_DBD_ROR"/>
    <property type="match status" value="1"/>
</dbReference>
<dbReference type="InterPro" id="IPR044101">
    <property type="entry name" value="NR_DBD_ROR"/>
</dbReference>
<evidence type="ECO:0000256" key="7">
    <source>
        <dbReference type="ARBA" id="ARBA00023163"/>
    </source>
</evidence>
<feature type="region of interest" description="Disordered" evidence="10">
    <location>
        <begin position="109"/>
        <end position="129"/>
    </location>
</feature>
<dbReference type="Pfam" id="PF00105">
    <property type="entry name" value="zf-C4"/>
    <property type="match status" value="1"/>
</dbReference>
<sequence>MPSPTPLLQLHHHHHHHHHQQHQQQQQQQQLFISFLLNPSVHPSLTHRSSTVLSSSPFPQQQQLQQSSQQLLLLDDDHLVVSSKKVRRLSGKTALPTIPMSNLSLVQQQQQQRVSASTAANPRAYDSPRATPSIITVLKEEDADASVPSSSIPRPGTTLKENAERGQVGDVNVAVVDYAASSSAHSFPSVGMKREFQQEAECRDVQRCCADSVKQRPKHGHQALVGGALATTYRKKSNERIIHPGGPGEEPQIEVIPCKVCGDKSSGVHYGVITCEGCKGFFRRSQNSPVNYQCARQKCCTVDRVSRNRCQFCRLKKCLELGMSREAVKFGRMSKKQREKVEDEVRLHKQRNGEFCGLSNVASVIASPGAFPPQQSHHPNLAVISAPPSVGPSTPTGSSSASSAGCREFKQEFKYSPSSNNAQNAAIPLPPPMYYGHPGTHHHQQQQLIHQPNPFHEEEMPSFHTPVQLFLGCATALPTAPPRLGTHLVLSKHDNIFSVWHPSLCRCAIKQVDNGQ</sequence>
<keyword evidence="2" id="KW-0479">Metal-binding</keyword>
<evidence type="ECO:0000256" key="9">
    <source>
        <dbReference type="ARBA" id="ARBA00023242"/>
    </source>
</evidence>
<evidence type="ECO:0000256" key="4">
    <source>
        <dbReference type="ARBA" id="ARBA00022833"/>
    </source>
</evidence>
<evidence type="ECO:0000313" key="13">
    <source>
        <dbReference type="WBParaSite" id="GPLIN_000052400"/>
    </source>
</evidence>
<dbReference type="AlphaFoldDB" id="A0A183BIU5"/>
<feature type="domain" description="Nuclear receptor" evidence="11">
    <location>
        <begin position="255"/>
        <end position="330"/>
    </location>
</feature>
<keyword evidence="5" id="KW-0805">Transcription regulation</keyword>